<feature type="transmembrane region" description="Helical" evidence="2">
    <location>
        <begin position="12"/>
        <end position="36"/>
    </location>
</feature>
<dbReference type="GO" id="GO:0016780">
    <property type="term" value="F:phosphotransferase activity, for other substituted phosphate groups"/>
    <property type="evidence" value="ECO:0007669"/>
    <property type="project" value="TreeGrafter"/>
</dbReference>
<feature type="domain" description="Bacterial sugar transferase" evidence="3">
    <location>
        <begin position="10"/>
        <end position="194"/>
    </location>
</feature>
<evidence type="ECO:0000256" key="1">
    <source>
        <dbReference type="ARBA" id="ARBA00006464"/>
    </source>
</evidence>
<evidence type="ECO:0000256" key="2">
    <source>
        <dbReference type="SAM" id="Phobius"/>
    </source>
</evidence>
<organism evidence="4 5">
    <name type="scientific">Gelidibacter salicanalis</name>
    <dbReference type="NCBI Taxonomy" id="291193"/>
    <lineage>
        <taxon>Bacteria</taxon>
        <taxon>Pseudomonadati</taxon>
        <taxon>Bacteroidota</taxon>
        <taxon>Flavobacteriia</taxon>
        <taxon>Flavobacteriales</taxon>
        <taxon>Flavobacteriaceae</taxon>
        <taxon>Gelidibacter</taxon>
    </lineage>
</organism>
<evidence type="ECO:0000259" key="3">
    <source>
        <dbReference type="Pfam" id="PF02397"/>
    </source>
</evidence>
<evidence type="ECO:0000313" key="4">
    <source>
        <dbReference type="EMBL" id="TXE05833.1"/>
    </source>
</evidence>
<proteinExistence type="inferred from homology"/>
<dbReference type="AlphaFoldDB" id="A0A5C7AEI0"/>
<keyword evidence="2" id="KW-1133">Transmembrane helix</keyword>
<dbReference type="OrthoDB" id="9808602at2"/>
<comment type="similarity">
    <text evidence="1">Belongs to the bacterial sugar transferase family.</text>
</comment>
<dbReference type="EMBL" id="VORX01000009">
    <property type="protein sequence ID" value="TXE05833.1"/>
    <property type="molecule type" value="Genomic_DNA"/>
</dbReference>
<accession>A0A5C7AEI0</accession>
<keyword evidence="2" id="KW-0812">Transmembrane</keyword>
<sequence length="196" mass="22521">MISRPQARLKRGFDILLAVLLTPVLLLPICLLIVLARYDTGLSGLFLQTRIGQWGKPFKIYKIRSLRQGVHRLGHMDYHTSAFGSFIRRYKLDELPQLFNVLKGEMSFVGPRPDLPGFADVLEGEDRIILEVKPGITGSATLKYKNEELILAQQSNPEHYNRTVIWKDKVEINKRYVKNYSFSLDLHILLKSLKNS</sequence>
<dbReference type="PANTHER" id="PTHR30576">
    <property type="entry name" value="COLANIC BIOSYNTHESIS UDP-GLUCOSE LIPID CARRIER TRANSFERASE"/>
    <property type="match status" value="1"/>
</dbReference>
<dbReference type="Proteomes" id="UP000321734">
    <property type="component" value="Unassembled WGS sequence"/>
</dbReference>
<evidence type="ECO:0000313" key="5">
    <source>
        <dbReference type="Proteomes" id="UP000321734"/>
    </source>
</evidence>
<gene>
    <name evidence="4" type="ORF">ES711_14810</name>
</gene>
<dbReference type="InterPro" id="IPR003362">
    <property type="entry name" value="Bact_transf"/>
</dbReference>
<keyword evidence="4" id="KW-0808">Transferase</keyword>
<dbReference type="Pfam" id="PF02397">
    <property type="entry name" value="Bac_transf"/>
    <property type="match status" value="1"/>
</dbReference>
<name>A0A5C7AEI0_9FLAO</name>
<keyword evidence="5" id="KW-1185">Reference proteome</keyword>
<protein>
    <submittedName>
        <fullName evidence="4">Sugar transferase</fullName>
    </submittedName>
</protein>
<dbReference type="PANTHER" id="PTHR30576:SF0">
    <property type="entry name" value="UNDECAPRENYL-PHOSPHATE N-ACETYLGALACTOSAMINYL 1-PHOSPHATE TRANSFERASE-RELATED"/>
    <property type="match status" value="1"/>
</dbReference>
<comment type="caution">
    <text evidence="4">The sequence shown here is derived from an EMBL/GenBank/DDBJ whole genome shotgun (WGS) entry which is preliminary data.</text>
</comment>
<reference evidence="4 5" key="1">
    <citation type="submission" date="2019-08" db="EMBL/GenBank/DDBJ databases">
        <title>Genome sequence of Gelidibacter salicanalis IC162T.</title>
        <authorList>
            <person name="Bowman J.P."/>
        </authorList>
    </citation>
    <scope>NUCLEOTIDE SEQUENCE [LARGE SCALE GENOMIC DNA]</scope>
    <source>
        <strain evidence="4 5">IC162</strain>
    </source>
</reference>
<keyword evidence="2" id="KW-0472">Membrane</keyword>
<dbReference type="RefSeq" id="WP_146894085.1">
    <property type="nucleotide sequence ID" value="NZ_VORX01000009.1"/>
</dbReference>